<evidence type="ECO:0000256" key="8">
    <source>
        <dbReference type="SAM" id="Phobius"/>
    </source>
</evidence>
<feature type="transmembrane region" description="Helical" evidence="8">
    <location>
        <begin position="83"/>
        <end position="105"/>
    </location>
</feature>
<feature type="transmembrane region" description="Helical" evidence="8">
    <location>
        <begin position="195"/>
        <end position="217"/>
    </location>
</feature>
<dbReference type="OrthoDB" id="9768885at2"/>
<dbReference type="GO" id="GO:0005886">
    <property type="term" value="C:plasma membrane"/>
    <property type="evidence" value="ECO:0007669"/>
    <property type="project" value="UniProtKB-SubCell"/>
</dbReference>
<dbReference type="InterPro" id="IPR001991">
    <property type="entry name" value="Na-dicarboxylate_symporter"/>
</dbReference>
<dbReference type="PANTHER" id="PTHR42865:SF7">
    <property type="entry name" value="PROTON_GLUTAMATE-ASPARTATE SYMPORTER"/>
    <property type="match status" value="1"/>
</dbReference>
<feature type="transmembrane region" description="Helical" evidence="8">
    <location>
        <begin position="309"/>
        <end position="326"/>
    </location>
</feature>
<dbReference type="Gene3D" id="1.10.3860.10">
    <property type="entry name" value="Sodium:dicarboxylate symporter"/>
    <property type="match status" value="1"/>
</dbReference>
<comment type="caution">
    <text evidence="9">The sequence shown here is derived from an EMBL/GenBank/DDBJ whole genome shotgun (WGS) entry which is preliminary data.</text>
</comment>
<keyword evidence="10" id="KW-1185">Reference proteome</keyword>
<keyword evidence="6 8" id="KW-1133">Transmembrane helix</keyword>
<keyword evidence="5" id="KW-0769">Symport</keyword>
<keyword evidence="2" id="KW-0813">Transport</keyword>
<dbReference type="InterPro" id="IPR036458">
    <property type="entry name" value="Na:dicarbo_symporter_sf"/>
</dbReference>
<dbReference type="EMBL" id="JRLY01000030">
    <property type="protein sequence ID" value="KGO91002.1"/>
    <property type="molecule type" value="Genomic_DNA"/>
</dbReference>
<evidence type="ECO:0000313" key="9">
    <source>
        <dbReference type="EMBL" id="KGO91002.1"/>
    </source>
</evidence>
<dbReference type="STRING" id="1121898.GCA_000422725_03937"/>
<comment type="subcellular location">
    <subcellularLocation>
        <location evidence="1">Cell membrane</location>
        <topology evidence="1">Multi-pass membrane protein</topology>
    </subcellularLocation>
</comment>
<protein>
    <submittedName>
        <fullName evidence="9">C4-dicarboxylate ABC transporter</fullName>
    </submittedName>
</protein>
<dbReference type="SUPFAM" id="SSF118215">
    <property type="entry name" value="Proton glutamate symport protein"/>
    <property type="match status" value="1"/>
</dbReference>
<keyword evidence="7 8" id="KW-0472">Membrane</keyword>
<reference evidence="9 10" key="1">
    <citation type="submission" date="2013-09" db="EMBL/GenBank/DDBJ databases">
        <authorList>
            <person name="Zeng Z."/>
            <person name="Chen C."/>
        </authorList>
    </citation>
    <scope>NUCLEOTIDE SEQUENCE [LARGE SCALE GENOMIC DNA]</scope>
    <source>
        <strain evidence="9 10">WB 4.1-42</strain>
    </source>
</reference>
<evidence type="ECO:0000256" key="3">
    <source>
        <dbReference type="ARBA" id="ARBA00022475"/>
    </source>
</evidence>
<dbReference type="PRINTS" id="PR00173">
    <property type="entry name" value="EDTRNSPORT"/>
</dbReference>
<evidence type="ECO:0000256" key="4">
    <source>
        <dbReference type="ARBA" id="ARBA00022692"/>
    </source>
</evidence>
<evidence type="ECO:0000256" key="2">
    <source>
        <dbReference type="ARBA" id="ARBA00022448"/>
    </source>
</evidence>
<dbReference type="GO" id="GO:0006835">
    <property type="term" value="P:dicarboxylic acid transport"/>
    <property type="evidence" value="ECO:0007669"/>
    <property type="project" value="TreeGrafter"/>
</dbReference>
<feature type="transmembrane region" description="Helical" evidence="8">
    <location>
        <begin position="46"/>
        <end position="71"/>
    </location>
</feature>
<dbReference type="PANTHER" id="PTHR42865">
    <property type="entry name" value="PROTON/GLUTAMATE-ASPARTATE SYMPORTER"/>
    <property type="match status" value="1"/>
</dbReference>
<dbReference type="AlphaFoldDB" id="A0A0A2ME82"/>
<evidence type="ECO:0000256" key="1">
    <source>
        <dbReference type="ARBA" id="ARBA00004651"/>
    </source>
</evidence>
<accession>A0A0A2ME82</accession>
<keyword evidence="4 8" id="KW-0812">Transmembrane</keyword>
<dbReference type="Proteomes" id="UP000030111">
    <property type="component" value="Unassembled WGS sequence"/>
</dbReference>
<dbReference type="eggNOG" id="COG1301">
    <property type="taxonomic scope" value="Bacteria"/>
</dbReference>
<feature type="transmembrane region" description="Helical" evidence="8">
    <location>
        <begin position="223"/>
        <end position="248"/>
    </location>
</feature>
<proteinExistence type="predicted"/>
<name>A0A0A2ME82_9FLAO</name>
<dbReference type="FunFam" id="1.10.3860.10:FF:000001">
    <property type="entry name" value="C4-dicarboxylate transport protein"/>
    <property type="match status" value="1"/>
</dbReference>
<evidence type="ECO:0000256" key="7">
    <source>
        <dbReference type="ARBA" id="ARBA00023136"/>
    </source>
</evidence>
<sequence>MKSNNKLFIAIIIGLVLGVALGGQVFYHAPESAPAFAKNIKLLGTIFIRMVQMIIAPLVFCTLVVGIAKMGDMKMVGRVGGKAMAWFISASLISLLLGMVLVNWLEPGKNATVSMKDVAPADELVHNTGGFSIENFVVHVVPKSIVEAMAGNEILQIVIFAIMFGIALSSVGDIGKPVIKVLDTISHVVLKMVSYIMWVAPLGVFGAVAGAVAIYGFDIWQLYANYLVDFALGIFLLWILLLSVGYLILGKRLFALLKRLASPLLIAFSTTSSEAVFPKLTEELERFGCDPKIVSFTLPLGYSFNLDGSMMYMTFASLFIAQVYGIDMPIEKQLLMLLVLMLTSKGVAGVPRASLIVVVATCAMFDIPPEGIALILPIDHFCDMARSMTNVLGNALATTAVDKWETKID</sequence>
<dbReference type="GO" id="GO:0015293">
    <property type="term" value="F:symporter activity"/>
    <property type="evidence" value="ECO:0007669"/>
    <property type="project" value="UniProtKB-KW"/>
</dbReference>
<evidence type="ECO:0000256" key="5">
    <source>
        <dbReference type="ARBA" id="ARBA00022847"/>
    </source>
</evidence>
<dbReference type="Pfam" id="PF00375">
    <property type="entry name" value="SDF"/>
    <property type="match status" value="1"/>
</dbReference>
<evidence type="ECO:0000256" key="6">
    <source>
        <dbReference type="ARBA" id="ARBA00022989"/>
    </source>
</evidence>
<feature type="transmembrane region" description="Helical" evidence="8">
    <location>
        <begin position="154"/>
        <end position="174"/>
    </location>
</feature>
<organism evidence="9 10">
    <name type="scientific">Flavobacterium subsaxonicum WB 4.1-42 = DSM 21790</name>
    <dbReference type="NCBI Taxonomy" id="1121898"/>
    <lineage>
        <taxon>Bacteria</taxon>
        <taxon>Pseudomonadati</taxon>
        <taxon>Bacteroidota</taxon>
        <taxon>Flavobacteriia</taxon>
        <taxon>Flavobacteriales</taxon>
        <taxon>Flavobacteriaceae</taxon>
        <taxon>Flavobacterium</taxon>
    </lineage>
</organism>
<dbReference type="RefSeq" id="WP_026993347.1">
    <property type="nucleotide sequence ID" value="NZ_JRLY01000030.1"/>
</dbReference>
<keyword evidence="3" id="KW-1003">Cell membrane</keyword>
<evidence type="ECO:0000313" key="10">
    <source>
        <dbReference type="Proteomes" id="UP000030111"/>
    </source>
</evidence>
<gene>
    <name evidence="9" type="ORF">Q766_20410</name>
</gene>